<dbReference type="InterPro" id="IPR000276">
    <property type="entry name" value="GPCR_Rhodpsn"/>
</dbReference>
<dbReference type="GO" id="GO:0005886">
    <property type="term" value="C:plasma membrane"/>
    <property type="evidence" value="ECO:0007669"/>
    <property type="project" value="UniProtKB-SubCell"/>
</dbReference>
<comment type="subcellular location">
    <subcellularLocation>
        <location evidence="1">Cell membrane</location>
        <topology evidence="1">Multi-pass membrane protein</topology>
    </subcellularLocation>
</comment>
<protein>
    <recommendedName>
        <fullName evidence="13">G-protein coupled receptors family 1 profile domain-containing protein</fullName>
    </recommendedName>
</protein>
<evidence type="ECO:0000256" key="1">
    <source>
        <dbReference type="ARBA" id="ARBA00004651"/>
    </source>
</evidence>
<evidence type="ECO:0000313" key="12">
    <source>
        <dbReference type="Proteomes" id="UP000678393"/>
    </source>
</evidence>
<keyword evidence="12" id="KW-1185">Reference proteome</keyword>
<dbReference type="AlphaFoldDB" id="A0A8S3ZFK3"/>
<evidence type="ECO:0008006" key="13">
    <source>
        <dbReference type="Google" id="ProtNLM"/>
    </source>
</evidence>
<keyword evidence="3 10" id="KW-0812">Transmembrane</keyword>
<evidence type="ECO:0000256" key="3">
    <source>
        <dbReference type="ARBA" id="ARBA00022692"/>
    </source>
</evidence>
<dbReference type="Gene3D" id="1.20.1070.10">
    <property type="entry name" value="Rhodopsin 7-helix transmembrane proteins"/>
    <property type="match status" value="1"/>
</dbReference>
<evidence type="ECO:0000256" key="2">
    <source>
        <dbReference type="ARBA" id="ARBA00022475"/>
    </source>
</evidence>
<comment type="caution">
    <text evidence="11">The sequence shown here is derived from an EMBL/GenBank/DDBJ whole genome shotgun (WGS) entry which is preliminary data.</text>
</comment>
<evidence type="ECO:0000256" key="5">
    <source>
        <dbReference type="ARBA" id="ARBA00023040"/>
    </source>
</evidence>
<evidence type="ECO:0000256" key="10">
    <source>
        <dbReference type="SAM" id="Phobius"/>
    </source>
</evidence>
<keyword evidence="7" id="KW-0675">Receptor</keyword>
<dbReference type="EMBL" id="CAJHNH020003006">
    <property type="protein sequence ID" value="CAG5128314.1"/>
    <property type="molecule type" value="Genomic_DNA"/>
</dbReference>
<dbReference type="PANTHER" id="PTHR24228:SF59">
    <property type="entry name" value="NEUROPEPTIDE RECEPTOR 15"/>
    <property type="match status" value="1"/>
</dbReference>
<keyword evidence="4 10" id="KW-1133">Transmembrane helix</keyword>
<dbReference type="PANTHER" id="PTHR24228">
    <property type="entry name" value="B2 BRADYKININ RECEPTOR/ANGIOTENSIN II RECEPTOR"/>
    <property type="match status" value="1"/>
</dbReference>
<evidence type="ECO:0000256" key="6">
    <source>
        <dbReference type="ARBA" id="ARBA00023136"/>
    </source>
</evidence>
<dbReference type="SUPFAM" id="SSF81321">
    <property type="entry name" value="Family A G protein-coupled receptor-like"/>
    <property type="match status" value="1"/>
</dbReference>
<feature type="transmembrane region" description="Helical" evidence="10">
    <location>
        <begin position="329"/>
        <end position="354"/>
    </location>
</feature>
<keyword evidence="6 10" id="KW-0472">Membrane</keyword>
<dbReference type="GO" id="GO:0004930">
    <property type="term" value="F:G protein-coupled receptor activity"/>
    <property type="evidence" value="ECO:0007669"/>
    <property type="project" value="UniProtKB-KW"/>
</dbReference>
<evidence type="ECO:0000256" key="7">
    <source>
        <dbReference type="ARBA" id="ARBA00023170"/>
    </source>
</evidence>
<dbReference type="PROSITE" id="PS51257">
    <property type="entry name" value="PROKAR_LIPOPROTEIN"/>
    <property type="match status" value="1"/>
</dbReference>
<organism evidence="11 12">
    <name type="scientific">Candidula unifasciata</name>
    <dbReference type="NCBI Taxonomy" id="100452"/>
    <lineage>
        <taxon>Eukaryota</taxon>
        <taxon>Metazoa</taxon>
        <taxon>Spiralia</taxon>
        <taxon>Lophotrochozoa</taxon>
        <taxon>Mollusca</taxon>
        <taxon>Gastropoda</taxon>
        <taxon>Heterobranchia</taxon>
        <taxon>Euthyneura</taxon>
        <taxon>Panpulmonata</taxon>
        <taxon>Eupulmonata</taxon>
        <taxon>Stylommatophora</taxon>
        <taxon>Helicina</taxon>
        <taxon>Helicoidea</taxon>
        <taxon>Geomitridae</taxon>
        <taxon>Candidula</taxon>
    </lineage>
</organism>
<dbReference type="OrthoDB" id="6076970at2759"/>
<dbReference type="Proteomes" id="UP000678393">
    <property type="component" value="Unassembled WGS sequence"/>
</dbReference>
<accession>A0A8S3ZFK3</accession>
<keyword evidence="2" id="KW-1003">Cell membrane</keyword>
<feature type="transmembrane region" description="Helical" evidence="10">
    <location>
        <begin position="154"/>
        <end position="177"/>
    </location>
</feature>
<name>A0A8S3ZFK3_9EUPU</name>
<dbReference type="PRINTS" id="PR00237">
    <property type="entry name" value="GPCRRHODOPSN"/>
</dbReference>
<feature type="transmembrane region" description="Helical" evidence="10">
    <location>
        <begin position="298"/>
        <end position="323"/>
    </location>
</feature>
<evidence type="ECO:0000256" key="9">
    <source>
        <dbReference type="SAM" id="MobiDB-lite"/>
    </source>
</evidence>
<proteinExistence type="predicted"/>
<evidence type="ECO:0000313" key="11">
    <source>
        <dbReference type="EMBL" id="CAG5128314.1"/>
    </source>
</evidence>
<feature type="region of interest" description="Disordered" evidence="9">
    <location>
        <begin position="219"/>
        <end position="288"/>
    </location>
</feature>
<evidence type="ECO:0000256" key="8">
    <source>
        <dbReference type="ARBA" id="ARBA00023224"/>
    </source>
</evidence>
<keyword evidence="8" id="KW-0807">Transducer</keyword>
<gene>
    <name evidence="11" type="ORF">CUNI_LOCUS13872</name>
</gene>
<sequence>MTNKQTDTLNNLTLKLCTVTPNVMLYISTGSITACLYGAYKSPDEPRANTSAHDRVYYNNNTGITLLASGSYSVGNTSLTQEADSLPPTSPTYTDLLADNISSWRSVDRIGATSATKKAAQIETSTCASENQEGMCLMNEDIFSNEFAGLYQKIYISFYIISLLAVFTLYFFIYRSVAERRAWRRKQKSWSHSPMTMTAGVTDVDDINKGEDIYTGERDNLELSPQNNSSHISPSNSKESGSGDSAETRIESGNSISTTKTNIASLPSNCSHENGISNTMLSPSAEKKTNRERRDFNFLANIRTALMLFVVTLVFIISFLPAWLMATEIISYEIIIFYTHFVYNVANPVIYAFMNQSFRKELKRVFQRGTHFFRHG</sequence>
<keyword evidence="5" id="KW-0297">G-protein coupled receptor</keyword>
<evidence type="ECO:0000256" key="4">
    <source>
        <dbReference type="ARBA" id="ARBA00022989"/>
    </source>
</evidence>
<feature type="compositionally biased region" description="Polar residues" evidence="9">
    <location>
        <begin position="223"/>
        <end position="282"/>
    </location>
</feature>
<reference evidence="11" key="1">
    <citation type="submission" date="2021-04" db="EMBL/GenBank/DDBJ databases">
        <authorList>
            <consortium name="Molecular Ecology Group"/>
        </authorList>
    </citation>
    <scope>NUCLEOTIDE SEQUENCE</scope>
</reference>